<feature type="domain" description="ABC transmembrane type-1" evidence="6">
    <location>
        <begin position="1"/>
        <end position="92"/>
    </location>
</feature>
<accession>A0A0X8V989</accession>
<dbReference type="SUPFAM" id="SSF90123">
    <property type="entry name" value="ABC transporter transmembrane region"/>
    <property type="match status" value="1"/>
</dbReference>
<dbReference type="OrthoDB" id="9762778at2"/>
<dbReference type="EMBL" id="FQUA01000002">
    <property type="protein sequence ID" value="SHE41875.1"/>
    <property type="molecule type" value="Genomic_DNA"/>
</dbReference>
<protein>
    <submittedName>
        <fullName evidence="8">ATP-binding cassette, subfamily C</fullName>
    </submittedName>
</protein>
<proteinExistence type="predicted"/>
<dbReference type="GO" id="GO:0140359">
    <property type="term" value="F:ABC-type transporter activity"/>
    <property type="evidence" value="ECO:0007669"/>
    <property type="project" value="InterPro"/>
</dbReference>
<evidence type="ECO:0000256" key="3">
    <source>
        <dbReference type="ARBA" id="ARBA00022989"/>
    </source>
</evidence>
<dbReference type="Gene3D" id="1.20.1560.10">
    <property type="entry name" value="ABC transporter type 1, transmembrane domain"/>
    <property type="match status" value="1"/>
</dbReference>
<reference evidence="10" key="4">
    <citation type="submission" date="2016-11" db="EMBL/GenBank/DDBJ databases">
        <authorList>
            <person name="Jaros S."/>
            <person name="Januszkiewicz K."/>
            <person name="Wedrychowicz H."/>
        </authorList>
    </citation>
    <scope>NUCLEOTIDE SEQUENCE [LARGE SCALE GENOMIC DNA]</scope>
    <source>
        <strain evidence="10">DSM 1682</strain>
    </source>
</reference>
<reference evidence="8" key="3">
    <citation type="submission" date="2016-11" db="EMBL/GenBank/DDBJ databases">
        <authorList>
            <person name="Varghese N."/>
            <person name="Submissions S."/>
        </authorList>
    </citation>
    <scope>NUCLEOTIDE SEQUENCE</scope>
    <source>
        <strain evidence="8">DSM 1682</strain>
    </source>
</reference>
<organism evidence="8 10">
    <name type="scientific">Anaerotignum propionicum DSM 1682</name>
    <dbReference type="NCBI Taxonomy" id="991789"/>
    <lineage>
        <taxon>Bacteria</taxon>
        <taxon>Bacillati</taxon>
        <taxon>Bacillota</taxon>
        <taxon>Clostridia</taxon>
        <taxon>Lachnospirales</taxon>
        <taxon>Anaerotignaceae</taxon>
        <taxon>Anaerotignum</taxon>
    </lineage>
</organism>
<dbReference type="InterPro" id="IPR036640">
    <property type="entry name" value="ABC1_TM_sf"/>
</dbReference>
<keyword evidence="4 5" id="KW-0472">Membrane</keyword>
<comment type="subcellular location">
    <subcellularLocation>
        <location evidence="1">Cell membrane</location>
        <topology evidence="1">Multi-pass membrane protein</topology>
    </subcellularLocation>
</comment>
<dbReference type="GO" id="GO:0005886">
    <property type="term" value="C:plasma membrane"/>
    <property type="evidence" value="ECO:0007669"/>
    <property type="project" value="UniProtKB-SubCell"/>
</dbReference>
<dbReference type="AlphaFoldDB" id="A0A0X8V989"/>
<evidence type="ECO:0000313" key="10">
    <source>
        <dbReference type="Proteomes" id="UP000184204"/>
    </source>
</evidence>
<dbReference type="Proteomes" id="UP000184204">
    <property type="component" value="Unassembled WGS sequence"/>
</dbReference>
<dbReference type="Proteomes" id="UP000068026">
    <property type="component" value="Chromosome"/>
</dbReference>
<evidence type="ECO:0000313" key="8">
    <source>
        <dbReference type="EMBL" id="SHE41875.1"/>
    </source>
</evidence>
<gene>
    <name evidence="7" type="ORF">CPRO_08460</name>
    <name evidence="8" type="ORF">SAMN02745151_00637</name>
</gene>
<keyword evidence="3 5" id="KW-1133">Transmembrane helix</keyword>
<dbReference type="RefSeq" id="WP_066048129.1">
    <property type="nucleotide sequence ID" value="NZ_CP014223.1"/>
</dbReference>
<dbReference type="EMBL" id="CP014223">
    <property type="protein sequence ID" value="AMJ40446.1"/>
    <property type="molecule type" value="Genomic_DNA"/>
</dbReference>
<evidence type="ECO:0000259" key="6">
    <source>
        <dbReference type="PROSITE" id="PS50929"/>
    </source>
</evidence>
<sequence length="115" mass="13408">MLFGILHFFQLVFIKNCFWIFKKIEKLLREKIYTKLTHIGTSYKDKISIAEVVQIITLGVNQLEIYFFQYLPQLFNILIALIVPVVILSNLSYNLVHTQASGGRVFSLLEEPMKL</sequence>
<evidence type="ECO:0000313" key="9">
    <source>
        <dbReference type="Proteomes" id="UP000068026"/>
    </source>
</evidence>
<dbReference type="PROSITE" id="PS50929">
    <property type="entry name" value="ABC_TM1F"/>
    <property type="match status" value="1"/>
</dbReference>
<evidence type="ECO:0000313" key="7">
    <source>
        <dbReference type="EMBL" id="AMJ40446.1"/>
    </source>
</evidence>
<reference evidence="9" key="2">
    <citation type="submission" date="2016-01" db="EMBL/GenBank/DDBJ databases">
        <authorList>
            <person name="Poehlein A."/>
            <person name="Schlien K."/>
            <person name="Gottschalk G."/>
            <person name="Buckel W."/>
            <person name="Daniel R."/>
        </authorList>
    </citation>
    <scope>NUCLEOTIDE SEQUENCE [LARGE SCALE GENOMIC DNA]</scope>
    <source>
        <strain evidence="9">X2</strain>
    </source>
</reference>
<evidence type="ECO:0000256" key="1">
    <source>
        <dbReference type="ARBA" id="ARBA00004651"/>
    </source>
</evidence>
<dbReference type="InterPro" id="IPR011527">
    <property type="entry name" value="ABC1_TM_dom"/>
</dbReference>
<keyword evidence="9" id="KW-1185">Reference proteome</keyword>
<evidence type="ECO:0000256" key="5">
    <source>
        <dbReference type="SAM" id="Phobius"/>
    </source>
</evidence>
<evidence type="ECO:0000256" key="2">
    <source>
        <dbReference type="ARBA" id="ARBA00022692"/>
    </source>
</evidence>
<keyword evidence="8" id="KW-0547">Nucleotide-binding</keyword>
<feature type="transmembrane region" description="Helical" evidence="5">
    <location>
        <begin position="74"/>
        <end position="96"/>
    </location>
</feature>
<keyword evidence="2 5" id="KW-0812">Transmembrane</keyword>
<name>A0A0X8V989_ANAPI</name>
<dbReference type="KEGG" id="cpro:CPRO_08460"/>
<evidence type="ECO:0000256" key="4">
    <source>
        <dbReference type="ARBA" id="ARBA00023136"/>
    </source>
</evidence>
<dbReference type="GO" id="GO:0005524">
    <property type="term" value="F:ATP binding"/>
    <property type="evidence" value="ECO:0007669"/>
    <property type="project" value="UniProtKB-KW"/>
</dbReference>
<keyword evidence="8" id="KW-0067">ATP-binding</keyword>
<reference evidence="7 9" key="1">
    <citation type="journal article" date="2016" name="Genome Announc.">
        <title>Complete Genome Sequence of the Amino Acid-Fermenting Clostridium propionicum X2 (DSM 1682).</title>
        <authorList>
            <person name="Poehlein A."/>
            <person name="Schlien K."/>
            <person name="Chowdhury N.P."/>
            <person name="Gottschalk G."/>
            <person name="Buckel W."/>
            <person name="Daniel R."/>
        </authorList>
    </citation>
    <scope>NUCLEOTIDE SEQUENCE [LARGE SCALE GENOMIC DNA]</scope>
    <source>
        <strain evidence="7 9">X2</strain>
    </source>
</reference>